<gene>
    <name evidence="3" type="ORF">SO3561_10176</name>
</gene>
<feature type="region of interest" description="Disordered" evidence="1">
    <location>
        <begin position="89"/>
        <end position="132"/>
    </location>
</feature>
<feature type="domain" description="Transposase IS110-like N-terminal" evidence="2">
    <location>
        <begin position="11"/>
        <end position="84"/>
    </location>
</feature>
<protein>
    <submittedName>
        <fullName evidence="3">Insertion element IS110 uncharacterized 43.6 kDa protein</fullName>
    </submittedName>
</protein>
<dbReference type="GO" id="GO:0004803">
    <property type="term" value="F:transposase activity"/>
    <property type="evidence" value="ECO:0007669"/>
    <property type="project" value="InterPro"/>
</dbReference>
<dbReference type="GO" id="GO:0006313">
    <property type="term" value="P:DNA transposition"/>
    <property type="evidence" value="ECO:0007669"/>
    <property type="project" value="InterPro"/>
</dbReference>
<dbReference type="EMBL" id="BDQI01000058">
    <property type="protein sequence ID" value="GAX58602.1"/>
    <property type="molecule type" value="Genomic_DNA"/>
</dbReference>
<evidence type="ECO:0000259" key="2">
    <source>
        <dbReference type="Pfam" id="PF01548"/>
    </source>
</evidence>
<evidence type="ECO:0000313" key="4">
    <source>
        <dbReference type="Proteomes" id="UP000217446"/>
    </source>
</evidence>
<dbReference type="AlphaFoldDB" id="A0A286PGC3"/>
<dbReference type="InterPro" id="IPR002525">
    <property type="entry name" value="Transp_IS110-like_N"/>
</dbReference>
<sequence>MIDSGDIDVFLGLDVGKGDHHATAVTPAGKKAFDKRLPNTEPKLRELFTKLQAKHGTVLVVVDQPGLDWSLTAGGRADHGLPVRLPAWIDDATDRRPPSRRGQDRREGRVHHRGRGPRDIAYADRTMPHTLR</sequence>
<organism evidence="3 4">
    <name type="scientific">Streptomyces olivochromogenes</name>
    <dbReference type="NCBI Taxonomy" id="1963"/>
    <lineage>
        <taxon>Bacteria</taxon>
        <taxon>Bacillati</taxon>
        <taxon>Actinomycetota</taxon>
        <taxon>Actinomycetes</taxon>
        <taxon>Kitasatosporales</taxon>
        <taxon>Streptomycetaceae</taxon>
        <taxon>Streptomyces</taxon>
    </lineage>
</organism>
<feature type="compositionally biased region" description="Basic and acidic residues" evidence="1">
    <location>
        <begin position="92"/>
        <end position="107"/>
    </location>
</feature>
<dbReference type="Proteomes" id="UP000217446">
    <property type="component" value="Unassembled WGS sequence"/>
</dbReference>
<name>A0A286PGC3_STROL</name>
<keyword evidence="4" id="KW-1185">Reference proteome</keyword>
<evidence type="ECO:0000256" key="1">
    <source>
        <dbReference type="SAM" id="MobiDB-lite"/>
    </source>
</evidence>
<proteinExistence type="predicted"/>
<evidence type="ECO:0000313" key="3">
    <source>
        <dbReference type="EMBL" id="GAX58602.1"/>
    </source>
</evidence>
<dbReference type="Pfam" id="PF01548">
    <property type="entry name" value="DEDD_Tnp_IS110"/>
    <property type="match status" value="1"/>
</dbReference>
<dbReference type="GO" id="GO:0003677">
    <property type="term" value="F:DNA binding"/>
    <property type="evidence" value="ECO:0007669"/>
    <property type="project" value="InterPro"/>
</dbReference>
<accession>A0A286PGC3</accession>
<comment type="caution">
    <text evidence="3">The sequence shown here is derived from an EMBL/GenBank/DDBJ whole genome shotgun (WGS) entry which is preliminary data.</text>
</comment>
<reference evidence="4" key="1">
    <citation type="submission" date="2017-05" db="EMBL/GenBank/DDBJ databases">
        <title>Streptomyces olivochromogenes NBRC 3561 whole genome shotgun sequence.</title>
        <authorList>
            <person name="Dohra H."/>
            <person name="Kodani S."/>
        </authorList>
    </citation>
    <scope>NUCLEOTIDE SEQUENCE [LARGE SCALE GENOMIC DNA]</scope>
    <source>
        <strain evidence="4">NBRC 3561</strain>
    </source>
</reference>